<evidence type="ECO:0000256" key="2">
    <source>
        <dbReference type="ARBA" id="ARBA00010617"/>
    </source>
</evidence>
<keyword evidence="6" id="KW-0560">Oxidoreductase</keyword>
<dbReference type="InterPro" id="IPR036396">
    <property type="entry name" value="Cyt_P450_sf"/>
</dbReference>
<protein>
    <recommendedName>
        <fullName evidence="9">Cytochrome P450</fullName>
    </recommendedName>
</protein>
<dbReference type="PANTHER" id="PTHR24304:SF2">
    <property type="entry name" value="24-HYDROXYCHOLESTEROL 7-ALPHA-HYDROXYLASE"/>
    <property type="match status" value="1"/>
</dbReference>
<dbReference type="CDD" id="cd11040">
    <property type="entry name" value="CYP7_CYP8-like"/>
    <property type="match status" value="1"/>
</dbReference>
<comment type="cofactor">
    <cofactor evidence="1">
        <name>heme</name>
        <dbReference type="ChEBI" id="CHEBI:30413"/>
    </cofactor>
</comment>
<dbReference type="Pfam" id="PF00067">
    <property type="entry name" value="p450"/>
    <property type="match status" value="1"/>
</dbReference>
<proteinExistence type="inferred from homology"/>
<dbReference type="EMBL" id="JAKNSF020000006">
    <property type="protein sequence ID" value="KAK7738292.1"/>
    <property type="molecule type" value="Genomic_DNA"/>
</dbReference>
<keyword evidence="8" id="KW-1185">Reference proteome</keyword>
<evidence type="ECO:0000313" key="8">
    <source>
        <dbReference type="Proteomes" id="UP001430848"/>
    </source>
</evidence>
<dbReference type="Proteomes" id="UP001430848">
    <property type="component" value="Unassembled WGS sequence"/>
</dbReference>
<evidence type="ECO:0000256" key="6">
    <source>
        <dbReference type="ARBA" id="ARBA00023033"/>
    </source>
</evidence>
<evidence type="ECO:0000256" key="4">
    <source>
        <dbReference type="ARBA" id="ARBA00022723"/>
    </source>
</evidence>
<evidence type="ECO:0008006" key="9">
    <source>
        <dbReference type="Google" id="ProtNLM"/>
    </source>
</evidence>
<dbReference type="SUPFAM" id="SSF48264">
    <property type="entry name" value="Cytochrome P450"/>
    <property type="match status" value="1"/>
</dbReference>
<dbReference type="Gene3D" id="1.10.630.10">
    <property type="entry name" value="Cytochrome P450"/>
    <property type="match status" value="1"/>
</dbReference>
<keyword evidence="6" id="KW-0503">Monooxygenase</keyword>
<organism evidence="7 8">
    <name type="scientific">Diaporthe eres</name>
    <name type="common">Phomopsis oblonga</name>
    <dbReference type="NCBI Taxonomy" id="83184"/>
    <lineage>
        <taxon>Eukaryota</taxon>
        <taxon>Fungi</taxon>
        <taxon>Dikarya</taxon>
        <taxon>Ascomycota</taxon>
        <taxon>Pezizomycotina</taxon>
        <taxon>Sordariomycetes</taxon>
        <taxon>Sordariomycetidae</taxon>
        <taxon>Diaporthales</taxon>
        <taxon>Diaporthaceae</taxon>
        <taxon>Diaporthe</taxon>
        <taxon>Diaporthe eres species complex</taxon>
    </lineage>
</organism>
<comment type="similarity">
    <text evidence="2">Belongs to the cytochrome P450 family.</text>
</comment>
<accession>A0ABR1PJU2</accession>
<dbReference type="InterPro" id="IPR050529">
    <property type="entry name" value="CYP450_sterol_14alpha_dmase"/>
</dbReference>
<reference evidence="7 8" key="1">
    <citation type="submission" date="2024-02" db="EMBL/GenBank/DDBJ databases">
        <title>De novo assembly and annotation of 12 fungi associated with fruit tree decline syndrome in Ontario, Canada.</title>
        <authorList>
            <person name="Sulman M."/>
            <person name="Ellouze W."/>
            <person name="Ilyukhin E."/>
        </authorList>
    </citation>
    <scope>NUCLEOTIDE SEQUENCE [LARGE SCALE GENOMIC DNA]</scope>
    <source>
        <strain evidence="7 8">M169</strain>
    </source>
</reference>
<dbReference type="PRINTS" id="PR00465">
    <property type="entry name" value="EP450IV"/>
</dbReference>
<evidence type="ECO:0000256" key="3">
    <source>
        <dbReference type="ARBA" id="ARBA00022617"/>
    </source>
</evidence>
<evidence type="ECO:0000313" key="7">
    <source>
        <dbReference type="EMBL" id="KAK7738292.1"/>
    </source>
</evidence>
<evidence type="ECO:0000256" key="5">
    <source>
        <dbReference type="ARBA" id="ARBA00023004"/>
    </source>
</evidence>
<dbReference type="PANTHER" id="PTHR24304">
    <property type="entry name" value="CYTOCHROME P450 FAMILY 7"/>
    <property type="match status" value="1"/>
</dbReference>
<dbReference type="InterPro" id="IPR001128">
    <property type="entry name" value="Cyt_P450"/>
</dbReference>
<evidence type="ECO:0000256" key="1">
    <source>
        <dbReference type="ARBA" id="ARBA00001971"/>
    </source>
</evidence>
<comment type="caution">
    <text evidence="7">The sequence shown here is derived from an EMBL/GenBank/DDBJ whole genome shotgun (WGS) entry which is preliminary data.</text>
</comment>
<keyword evidence="4" id="KW-0479">Metal-binding</keyword>
<gene>
    <name evidence="7" type="ORF">SLS63_002627</name>
</gene>
<keyword evidence="3" id="KW-0349">Heme</keyword>
<keyword evidence="5" id="KW-0408">Iron</keyword>
<sequence>MPRRGACVTHNKSGGAKGVPSTFPSVFPLLGNLPIIYLWKPRDFVSDPNSFFQSDQPVLVKILTREFYVIRGPENIKALFKNSWACTSVPFVKFALGYAFSLPAKALSLYDKDDSGGGRVPHPGSNVEARNRIDYRVYESMGRFLEGRGLLPFWARFVGSITEQLHGLHDRIGTDTQYHADLMKFVGDEATASILNALCGPYLLSLNPKFLQDFWDFDRNLQTYLQGIPWFLAPRAYAARKRVLDAVKIWQEHARAHFGGSAVGADGDDPFWGSSFFRERQEMFLEMDGVRNSITAASWSIFEIYRDPELLASVRAEVDACALKREDGSIHFDIDQLLRLPVLQAVYAETLRLRMHFYIIRMPDTVDMSIRDWIIPRQKVVVASTTVAHMDTEAWDTGLQNEHPLDQFWIGRFLKCPPGSEKGEAKAQTTAIAPEFSTKGLEGSWIPYGGGPRQCPGRHFAKRQILLTTALMVSLFDCEILEEGTDVKEDFTLMGFGSGVSHPAGKVPVKIQRRDGSNK</sequence>
<dbReference type="InterPro" id="IPR002403">
    <property type="entry name" value="Cyt_P450_E_grp-IV"/>
</dbReference>
<name>A0ABR1PJU2_DIAER</name>